<comment type="caution">
    <text evidence="2">The sequence shown here is derived from an EMBL/GenBank/DDBJ whole genome shotgun (WGS) entry which is preliminary data.</text>
</comment>
<accession>A0A010QGN1</accession>
<keyword evidence="1" id="KW-0812">Transmembrane</keyword>
<proteinExistence type="predicted"/>
<dbReference type="AlphaFoldDB" id="A0A010QGN1"/>
<reference evidence="2 3" key="1">
    <citation type="submission" date="2014-02" db="EMBL/GenBank/DDBJ databases">
        <title>The genome sequence of Colletotrichum fioriniae PJ7.</title>
        <authorList>
            <person name="Baroncelli R."/>
            <person name="Thon M.R."/>
        </authorList>
    </citation>
    <scope>NUCLEOTIDE SEQUENCE [LARGE SCALE GENOMIC DNA]</scope>
    <source>
        <strain evidence="2 3">PJ7</strain>
    </source>
</reference>
<keyword evidence="1" id="KW-0472">Membrane</keyword>
<sequence>MGSLSLCWDPTGRQLGKDECLPSLALSTEILVGRLVAAIDALCDTRNRPEYSHLRTSNSLLYPYVAARLDVATLRRRPSWMESLRRACDISQPYGETANAGNIARMLDEAWEVGDDDYDINLQAKRRNAEIARTSRFFERPSSGLRTSDRHSGDNINGRFLVANLAVYHVTHVYYKYSCQTLVRRRIHLGPDSDETQTLMTPCMTMQMVFWEQMTVELDMTYDELNAGVSFNVVGLALGCLCIIPFTKKYGRRSTYII</sequence>
<evidence type="ECO:0000256" key="1">
    <source>
        <dbReference type="SAM" id="Phobius"/>
    </source>
</evidence>
<dbReference type="EMBL" id="JARH01000874">
    <property type="protein sequence ID" value="EXF75885.1"/>
    <property type="molecule type" value="Genomic_DNA"/>
</dbReference>
<protein>
    <submittedName>
        <fullName evidence="2">Uncharacterized protein</fullName>
    </submittedName>
</protein>
<dbReference type="OrthoDB" id="5215911at2759"/>
<feature type="transmembrane region" description="Helical" evidence="1">
    <location>
        <begin position="225"/>
        <end position="246"/>
    </location>
</feature>
<name>A0A010QGN1_9PEZI</name>
<evidence type="ECO:0000313" key="2">
    <source>
        <dbReference type="EMBL" id="EXF75885.1"/>
    </source>
</evidence>
<keyword evidence="3" id="KW-1185">Reference proteome</keyword>
<dbReference type="HOGENOM" id="CLU_1077721_0_0_1"/>
<evidence type="ECO:0000313" key="3">
    <source>
        <dbReference type="Proteomes" id="UP000020467"/>
    </source>
</evidence>
<organism evidence="2 3">
    <name type="scientific">Colletotrichum fioriniae PJ7</name>
    <dbReference type="NCBI Taxonomy" id="1445577"/>
    <lineage>
        <taxon>Eukaryota</taxon>
        <taxon>Fungi</taxon>
        <taxon>Dikarya</taxon>
        <taxon>Ascomycota</taxon>
        <taxon>Pezizomycotina</taxon>
        <taxon>Sordariomycetes</taxon>
        <taxon>Hypocreomycetidae</taxon>
        <taxon>Glomerellales</taxon>
        <taxon>Glomerellaceae</taxon>
        <taxon>Colletotrichum</taxon>
        <taxon>Colletotrichum acutatum species complex</taxon>
    </lineage>
</organism>
<keyword evidence="1" id="KW-1133">Transmembrane helix</keyword>
<dbReference type="KEGG" id="cfj:CFIO01_00370"/>
<dbReference type="Proteomes" id="UP000020467">
    <property type="component" value="Unassembled WGS sequence"/>
</dbReference>
<gene>
    <name evidence="2" type="ORF">CFIO01_00370</name>
</gene>